<evidence type="ECO:0000256" key="15">
    <source>
        <dbReference type="ARBA" id="ARBA00022842"/>
    </source>
</evidence>
<comment type="subcellular location">
    <subcellularLocation>
        <location evidence="4 17">Cytoplasm</location>
    </subcellularLocation>
</comment>
<dbReference type="PRINTS" id="PR01736">
    <property type="entry name" value="PHPHTRNFRASE"/>
</dbReference>
<feature type="active site" description="Tele-phosphohistidine intermediate" evidence="18">
    <location>
        <position position="188"/>
    </location>
</feature>
<dbReference type="PIRSF" id="PIRSF000732">
    <property type="entry name" value="PTS_enzyme_I"/>
    <property type="match status" value="1"/>
</dbReference>
<evidence type="ECO:0000256" key="7">
    <source>
        <dbReference type="ARBA" id="ARBA00016544"/>
    </source>
</evidence>
<feature type="domain" description="Phosphotransferase system enzyme I N-terminal" evidence="23">
    <location>
        <begin position="6"/>
        <end position="125"/>
    </location>
</feature>
<feature type="domain" description="PEP-utilising enzyme mobile" evidence="21">
    <location>
        <begin position="151"/>
        <end position="224"/>
    </location>
</feature>
<keyword evidence="12 17" id="KW-0598">Phosphotransferase system</keyword>
<dbReference type="InterPro" id="IPR008279">
    <property type="entry name" value="PEP-util_enz_mobile_dom"/>
</dbReference>
<keyword evidence="10 17" id="KW-0762">Sugar transport</keyword>
<dbReference type="SUPFAM" id="SSF52009">
    <property type="entry name" value="Phosphohistidine domain"/>
    <property type="match status" value="1"/>
</dbReference>
<dbReference type="GO" id="GO:0016301">
    <property type="term" value="F:kinase activity"/>
    <property type="evidence" value="ECO:0007669"/>
    <property type="project" value="UniProtKB-KW"/>
</dbReference>
<feature type="active site" description="Proton donor" evidence="18">
    <location>
        <position position="501"/>
    </location>
</feature>
<evidence type="ECO:0000259" key="23">
    <source>
        <dbReference type="Pfam" id="PF05524"/>
    </source>
</evidence>
<dbReference type="InterPro" id="IPR050499">
    <property type="entry name" value="PEP-utilizing_PTS_enzyme"/>
</dbReference>
<feature type="binding site" evidence="19">
    <location>
        <position position="295"/>
    </location>
    <ligand>
        <name>phosphoenolpyruvate</name>
        <dbReference type="ChEBI" id="CHEBI:58702"/>
    </ligand>
</feature>
<evidence type="ECO:0000256" key="20">
    <source>
        <dbReference type="PIRSR" id="PIRSR000732-3"/>
    </source>
</evidence>
<comment type="similarity">
    <text evidence="5 17">Belongs to the PEP-utilizing enzyme family.</text>
</comment>
<evidence type="ECO:0000256" key="1">
    <source>
        <dbReference type="ARBA" id="ARBA00000683"/>
    </source>
</evidence>
<protein>
    <recommendedName>
        <fullName evidence="7 17">Phosphoenolpyruvate-protein phosphotransferase</fullName>
        <ecNumber evidence="6 17">2.7.3.9</ecNumber>
    </recommendedName>
    <alternativeName>
        <fullName evidence="16 17">Phosphotransferase system, enzyme I</fullName>
    </alternativeName>
</protein>
<comment type="cofactor">
    <cofactor evidence="2 17 20">
        <name>Mg(2+)</name>
        <dbReference type="ChEBI" id="CHEBI:18420"/>
    </cofactor>
</comment>
<evidence type="ECO:0000256" key="17">
    <source>
        <dbReference type="PIRNR" id="PIRNR000732"/>
    </source>
</evidence>
<evidence type="ECO:0000313" key="24">
    <source>
        <dbReference type="EMBL" id="GCE63756.1"/>
    </source>
</evidence>
<dbReference type="InterPro" id="IPR015813">
    <property type="entry name" value="Pyrv/PenolPyrv_kinase-like_dom"/>
</dbReference>
<keyword evidence="8 17" id="KW-0813">Transport</keyword>
<dbReference type="InterPro" id="IPR000121">
    <property type="entry name" value="PEP_util_C"/>
</dbReference>
<keyword evidence="15 17" id="KW-0460">Magnesium</keyword>
<accession>A0A478FTT4</accession>
<dbReference type="GO" id="GO:0046872">
    <property type="term" value="F:metal ion binding"/>
    <property type="evidence" value="ECO:0007669"/>
    <property type="project" value="UniProtKB-KW"/>
</dbReference>
<evidence type="ECO:0000256" key="13">
    <source>
        <dbReference type="ARBA" id="ARBA00022723"/>
    </source>
</evidence>
<dbReference type="EC" id="2.7.3.9" evidence="6 17"/>
<dbReference type="EMBL" id="BIMN01000004">
    <property type="protein sequence ID" value="GCE63756.1"/>
    <property type="molecule type" value="Genomic_DNA"/>
</dbReference>
<evidence type="ECO:0000259" key="22">
    <source>
        <dbReference type="Pfam" id="PF02896"/>
    </source>
</evidence>
<evidence type="ECO:0000259" key="21">
    <source>
        <dbReference type="Pfam" id="PF00391"/>
    </source>
</evidence>
<dbReference type="InterPro" id="IPR024692">
    <property type="entry name" value="PTS_EI"/>
</dbReference>
<dbReference type="InterPro" id="IPR036618">
    <property type="entry name" value="PtsI_HPr-bd_sf"/>
</dbReference>
<dbReference type="Pfam" id="PF02896">
    <property type="entry name" value="PEP-utilizers_C"/>
    <property type="match status" value="1"/>
</dbReference>
<keyword evidence="24" id="KW-0670">Pyruvate</keyword>
<evidence type="ECO:0000313" key="25">
    <source>
        <dbReference type="Proteomes" id="UP000324831"/>
    </source>
</evidence>
<dbReference type="GO" id="GO:0005737">
    <property type="term" value="C:cytoplasm"/>
    <property type="evidence" value="ECO:0007669"/>
    <property type="project" value="UniProtKB-SubCell"/>
</dbReference>
<dbReference type="Gene3D" id="3.20.20.60">
    <property type="entry name" value="Phosphoenolpyruvate-binding domains"/>
    <property type="match status" value="1"/>
</dbReference>
<evidence type="ECO:0000256" key="16">
    <source>
        <dbReference type="ARBA" id="ARBA00033235"/>
    </source>
</evidence>
<dbReference type="Pfam" id="PF00391">
    <property type="entry name" value="PEP-utilizers"/>
    <property type="match status" value="1"/>
</dbReference>
<evidence type="ECO:0000256" key="6">
    <source>
        <dbReference type="ARBA" id="ARBA00012232"/>
    </source>
</evidence>
<evidence type="ECO:0000256" key="19">
    <source>
        <dbReference type="PIRSR" id="PIRSR000732-2"/>
    </source>
</evidence>
<keyword evidence="14 17" id="KW-0418">Kinase</keyword>
<dbReference type="NCBIfam" id="TIGR01417">
    <property type="entry name" value="PTS_I_fam"/>
    <property type="match status" value="1"/>
</dbReference>
<evidence type="ECO:0000256" key="5">
    <source>
        <dbReference type="ARBA" id="ARBA00007837"/>
    </source>
</evidence>
<dbReference type="GO" id="GO:0009401">
    <property type="term" value="P:phosphoenolpyruvate-dependent sugar phosphotransferase system"/>
    <property type="evidence" value="ECO:0007669"/>
    <property type="project" value="UniProtKB-KW"/>
</dbReference>
<evidence type="ECO:0000256" key="12">
    <source>
        <dbReference type="ARBA" id="ARBA00022683"/>
    </source>
</evidence>
<evidence type="ECO:0000256" key="9">
    <source>
        <dbReference type="ARBA" id="ARBA00022490"/>
    </source>
</evidence>
<feature type="binding site" evidence="19">
    <location>
        <position position="464"/>
    </location>
    <ligand>
        <name>phosphoenolpyruvate</name>
        <dbReference type="ChEBI" id="CHEBI:58702"/>
    </ligand>
</feature>
<dbReference type="Pfam" id="PF05524">
    <property type="entry name" value="PEP-utilisers_N"/>
    <property type="match status" value="1"/>
</dbReference>
<dbReference type="PANTHER" id="PTHR46244:SF3">
    <property type="entry name" value="PHOSPHOENOLPYRUVATE-PROTEIN PHOSPHOTRANSFERASE"/>
    <property type="match status" value="1"/>
</dbReference>
<evidence type="ECO:0000256" key="10">
    <source>
        <dbReference type="ARBA" id="ARBA00022597"/>
    </source>
</evidence>
<dbReference type="Gene3D" id="1.10.274.10">
    <property type="entry name" value="PtsI, HPr-binding domain"/>
    <property type="match status" value="1"/>
</dbReference>
<evidence type="ECO:0000256" key="8">
    <source>
        <dbReference type="ARBA" id="ARBA00022448"/>
    </source>
</evidence>
<feature type="binding site" evidence="20">
    <location>
        <position position="454"/>
    </location>
    <ligand>
        <name>Mg(2+)</name>
        <dbReference type="ChEBI" id="CHEBI:18420"/>
    </ligand>
</feature>
<comment type="caution">
    <text evidence="24">The sequence shown here is derived from an EMBL/GenBank/DDBJ whole genome shotgun (WGS) entry which is preliminary data.</text>
</comment>
<dbReference type="InterPro" id="IPR006318">
    <property type="entry name" value="PTS_EI-like"/>
</dbReference>
<dbReference type="InterPro" id="IPR036637">
    <property type="entry name" value="Phosphohistidine_dom_sf"/>
</dbReference>
<evidence type="ECO:0000256" key="11">
    <source>
        <dbReference type="ARBA" id="ARBA00022679"/>
    </source>
</evidence>
<proteinExistence type="inferred from homology"/>
<dbReference type="InterPro" id="IPR040442">
    <property type="entry name" value="Pyrv_kinase-like_dom_sf"/>
</dbReference>
<dbReference type="AlphaFoldDB" id="A0A478FTT4"/>
<dbReference type="Gene3D" id="3.50.30.10">
    <property type="entry name" value="Phosphohistidine domain"/>
    <property type="match status" value="1"/>
</dbReference>
<evidence type="ECO:0000256" key="3">
    <source>
        <dbReference type="ARBA" id="ARBA00002728"/>
    </source>
</evidence>
<comment type="function">
    <text evidence="3 17">General (non sugar-specific) component of the phosphoenolpyruvate-dependent sugar phosphotransferase system (sugar PTS). This major carbohydrate active-transport system catalyzes the phosphorylation of incoming sugar substrates concomitantly with their translocation across the cell membrane. Enzyme I transfers the phosphoryl group from phosphoenolpyruvate (PEP) to the phosphoryl carrier protein (HPr).</text>
</comment>
<keyword evidence="9 17" id="KW-0963">Cytoplasm</keyword>
<evidence type="ECO:0000256" key="4">
    <source>
        <dbReference type="ARBA" id="ARBA00004496"/>
    </source>
</evidence>
<dbReference type="PANTHER" id="PTHR46244">
    <property type="entry name" value="PHOSPHOENOLPYRUVATE-PROTEIN PHOSPHOTRANSFERASE"/>
    <property type="match status" value="1"/>
</dbReference>
<comment type="catalytic activity">
    <reaction evidence="1 17">
        <text>L-histidyl-[protein] + phosphoenolpyruvate = N(pros)-phospho-L-histidyl-[protein] + pyruvate</text>
        <dbReference type="Rhea" id="RHEA:23880"/>
        <dbReference type="Rhea" id="RHEA-COMP:9745"/>
        <dbReference type="Rhea" id="RHEA-COMP:9746"/>
        <dbReference type="ChEBI" id="CHEBI:15361"/>
        <dbReference type="ChEBI" id="CHEBI:29979"/>
        <dbReference type="ChEBI" id="CHEBI:58702"/>
        <dbReference type="ChEBI" id="CHEBI:64837"/>
        <dbReference type="EC" id="2.7.3.9"/>
    </reaction>
</comment>
<sequence>MSKQFKGIGVGDGVGIGKVFLLQDPEFNYKEESTDQSKEWDYFLSCQQEVISQIEGLIKIATEKISPEKGEIFQAHLEIAKDEQIHEEIKKLINEGKSAAWSVNEVFNKYQMIFEGMEDDYFKERASDIKDLKRRFLACVCQVKLPDLLLIQEESIIIAHDLSPSETAMLNKKYIKGFATNIGGATSHSAIMAKTLEIPAIVSLKNITNSVKEGEIIAIDAREGIVETDLSPEEINNWEQKREDAEESKKELEKFKTGECIMKDGTKIPLRGNIGQPKDLKKVIEYGGKGVGLFRSEFLYMESQDWPTEEEQYQAYSEVLEKNQGEPITIRTLDIGGDKHLNYFTFPKEMNPFLGYRALRLSLDKREIFKTQLRALLRASEKGKLKIMFPMVATVDEFTKAKAITKEVEEELIKEGKSVSKDYQIGMMVEIPSTAVISKAFAKEADFFSVGSNDLIQYTHAADRMSEEVNYLYQPNNPSILTLIKYTVEGARKYSREVSVCGEMASNPISAIILVGLGINSLSMSATAIPSIKRVLSQLNLEECRDIAMECIDFSTEEEVLNYVKGYLAQQNIRY</sequence>
<dbReference type="InterPro" id="IPR008731">
    <property type="entry name" value="PTS_EIN"/>
</dbReference>
<dbReference type="GO" id="GO:0008965">
    <property type="term" value="F:phosphoenolpyruvate-protein phosphotransferase activity"/>
    <property type="evidence" value="ECO:0007669"/>
    <property type="project" value="UniProtKB-EC"/>
</dbReference>
<evidence type="ECO:0000256" key="18">
    <source>
        <dbReference type="PIRSR" id="PIRSR000732-1"/>
    </source>
</evidence>
<name>A0A478FTT4_9MOLU</name>
<dbReference type="SUPFAM" id="SSF51621">
    <property type="entry name" value="Phosphoenolpyruvate/pyruvate domain"/>
    <property type="match status" value="1"/>
</dbReference>
<keyword evidence="11 17" id="KW-0808">Transferase</keyword>
<feature type="binding site" evidence="19">
    <location>
        <position position="331"/>
    </location>
    <ligand>
        <name>phosphoenolpyruvate</name>
        <dbReference type="ChEBI" id="CHEBI:58702"/>
    </ligand>
</feature>
<evidence type="ECO:0000256" key="2">
    <source>
        <dbReference type="ARBA" id="ARBA00001946"/>
    </source>
</evidence>
<evidence type="ECO:0000256" key="14">
    <source>
        <dbReference type="ARBA" id="ARBA00022777"/>
    </source>
</evidence>
<dbReference type="Proteomes" id="UP000324831">
    <property type="component" value="Unassembled WGS sequence"/>
</dbReference>
<organism evidence="24 25">
    <name type="scientific">Candidatus Mycoplasma haematohominis</name>
    <dbReference type="NCBI Taxonomy" id="1494318"/>
    <lineage>
        <taxon>Bacteria</taxon>
        <taxon>Bacillati</taxon>
        <taxon>Mycoplasmatota</taxon>
        <taxon>Mollicutes</taxon>
        <taxon>Mycoplasmataceae</taxon>
        <taxon>Mycoplasma</taxon>
    </lineage>
</organism>
<dbReference type="SUPFAM" id="SSF47831">
    <property type="entry name" value="Enzyme I of the PEP:sugar phosphotransferase system HPr-binding (sub)domain"/>
    <property type="match status" value="1"/>
</dbReference>
<keyword evidence="13 17" id="KW-0479">Metal-binding</keyword>
<feature type="binding site" evidence="19">
    <location>
        <begin position="453"/>
        <end position="454"/>
    </location>
    <ligand>
        <name>phosphoenolpyruvate</name>
        <dbReference type="ChEBI" id="CHEBI:58702"/>
    </ligand>
</feature>
<gene>
    <name evidence="24" type="primary">ptsI</name>
    <name evidence="24" type="ORF">MHSWG343_07560</name>
</gene>
<feature type="domain" description="PEP-utilising enzyme C-terminal" evidence="22">
    <location>
        <begin position="250"/>
        <end position="540"/>
    </location>
</feature>
<reference evidence="24 25" key="1">
    <citation type="submission" date="2019-01" db="EMBL/GenBank/DDBJ databases">
        <title>Draft genome sequences of Candidatus Mycoplasma haemohominis SWG34-3 identified from a patient with pyrexia, anemia and liver dysfunction.</title>
        <authorList>
            <person name="Sekizuka T."/>
            <person name="Hattori N."/>
            <person name="Katano H."/>
            <person name="Takuma T."/>
            <person name="Ito T."/>
            <person name="Arai N."/>
            <person name="Yanai R."/>
            <person name="Ishii S."/>
            <person name="Miura Y."/>
            <person name="Tokunaga T."/>
            <person name="Watanabe H."/>
            <person name="Nomura N."/>
            <person name="Eguchi J."/>
            <person name="Arai T."/>
            <person name="Hasegawa H."/>
            <person name="Nakamaki T."/>
            <person name="Wakita T."/>
            <person name="Niki Y."/>
            <person name="Kuroda M."/>
        </authorList>
    </citation>
    <scope>NUCLEOTIDE SEQUENCE [LARGE SCALE GENOMIC DNA]</scope>
    <source>
        <strain evidence="24">SWG34-3</strain>
    </source>
</reference>
<feature type="binding site" evidence="20">
    <location>
        <position position="430"/>
    </location>
    <ligand>
        <name>Mg(2+)</name>
        <dbReference type="ChEBI" id="CHEBI:18420"/>
    </ligand>
</feature>